<proteinExistence type="predicted"/>
<dbReference type="PRINTS" id="PR00035">
    <property type="entry name" value="HTHGNTR"/>
</dbReference>
<dbReference type="SUPFAM" id="SSF48008">
    <property type="entry name" value="GntR ligand-binding domain-like"/>
    <property type="match status" value="1"/>
</dbReference>
<keyword evidence="3" id="KW-0804">Transcription</keyword>
<dbReference type="InterPro" id="IPR008920">
    <property type="entry name" value="TF_FadR/GntR_C"/>
</dbReference>
<comment type="caution">
    <text evidence="5">The sequence shown here is derived from an EMBL/GenBank/DDBJ whole genome shotgun (WGS) entry which is preliminary data.</text>
</comment>
<dbReference type="Proteomes" id="UP001555786">
    <property type="component" value="Unassembled WGS sequence"/>
</dbReference>
<dbReference type="RefSeq" id="WP_367624320.1">
    <property type="nucleotide sequence ID" value="NZ_JBFNQD010000003.1"/>
</dbReference>
<dbReference type="Pfam" id="PF00392">
    <property type="entry name" value="GntR"/>
    <property type="match status" value="1"/>
</dbReference>
<dbReference type="InterPro" id="IPR036388">
    <property type="entry name" value="WH-like_DNA-bd_sf"/>
</dbReference>
<accession>A0ABV3PLS6</accession>
<dbReference type="SMART" id="SM00345">
    <property type="entry name" value="HTH_GNTR"/>
    <property type="match status" value="1"/>
</dbReference>
<dbReference type="PANTHER" id="PTHR43537:SF5">
    <property type="entry name" value="UXU OPERON TRANSCRIPTIONAL REGULATOR"/>
    <property type="match status" value="1"/>
</dbReference>
<dbReference type="InterPro" id="IPR036390">
    <property type="entry name" value="WH_DNA-bd_sf"/>
</dbReference>
<evidence type="ECO:0000256" key="1">
    <source>
        <dbReference type="ARBA" id="ARBA00023015"/>
    </source>
</evidence>
<keyword evidence="2" id="KW-0238">DNA-binding</keyword>
<evidence type="ECO:0000313" key="5">
    <source>
        <dbReference type="EMBL" id="MEW9306605.1"/>
    </source>
</evidence>
<gene>
    <name evidence="5" type="ORF">ABXS05_13725</name>
</gene>
<name>A0ABV3PLS6_9HYPH</name>
<dbReference type="PROSITE" id="PS50949">
    <property type="entry name" value="HTH_GNTR"/>
    <property type="match status" value="1"/>
</dbReference>
<keyword evidence="6" id="KW-1185">Reference proteome</keyword>
<evidence type="ECO:0000256" key="2">
    <source>
        <dbReference type="ARBA" id="ARBA00023125"/>
    </source>
</evidence>
<protein>
    <submittedName>
        <fullName evidence="5">FadR/GntR family transcriptional regulator</fullName>
    </submittedName>
</protein>
<reference evidence="5 6" key="1">
    <citation type="submission" date="2024-07" db="EMBL/GenBank/DDBJ databases">
        <title>Description of Labrys sedimenti sp. nov., isolated from a diclofenac-degrading enrichment culture.</title>
        <authorList>
            <person name="Tancsics A."/>
            <person name="Csepanyi A."/>
        </authorList>
    </citation>
    <scope>NUCLEOTIDE SEQUENCE [LARGE SCALE GENOMIC DNA]</scope>
    <source>
        <strain evidence="5 6">LMG 23578</strain>
    </source>
</reference>
<dbReference type="EMBL" id="JBFNQD010000003">
    <property type="protein sequence ID" value="MEW9306605.1"/>
    <property type="molecule type" value="Genomic_DNA"/>
</dbReference>
<sequence length="246" mass="27258">MDAAGAGKVKSIKPLDRPPLLHVSVQESLKSYIADNQLGPGSALPPEGFLAQQLGVSRNSVREAIKALESVGILETRRGIGVFVKAFSFAPLLDNLAYGLGGALREVEEVLEIRRVLEVGLIAKTVALIGEDDIEELRHTVEQMRQAAERNQSFAAEDQRFHNLLFRCQDNRMLTSLIDVFWLAFYKASDFVNLANIDPMATWQDHYDIYAAVAARDVEAARSRLDQHYDGIARLLATRKTAPTPD</sequence>
<dbReference type="InterPro" id="IPR011711">
    <property type="entry name" value="GntR_C"/>
</dbReference>
<evidence type="ECO:0000313" key="6">
    <source>
        <dbReference type="Proteomes" id="UP001555786"/>
    </source>
</evidence>
<dbReference type="Gene3D" id="1.20.120.530">
    <property type="entry name" value="GntR ligand-binding domain-like"/>
    <property type="match status" value="1"/>
</dbReference>
<evidence type="ECO:0000256" key="3">
    <source>
        <dbReference type="ARBA" id="ARBA00023163"/>
    </source>
</evidence>
<dbReference type="Pfam" id="PF07729">
    <property type="entry name" value="FCD"/>
    <property type="match status" value="1"/>
</dbReference>
<organism evidence="5 6">
    <name type="scientific">Labrys neptuniae</name>
    <dbReference type="NCBI Taxonomy" id="376174"/>
    <lineage>
        <taxon>Bacteria</taxon>
        <taxon>Pseudomonadati</taxon>
        <taxon>Pseudomonadota</taxon>
        <taxon>Alphaproteobacteria</taxon>
        <taxon>Hyphomicrobiales</taxon>
        <taxon>Xanthobacteraceae</taxon>
        <taxon>Labrys</taxon>
    </lineage>
</organism>
<dbReference type="InterPro" id="IPR000524">
    <property type="entry name" value="Tscrpt_reg_HTH_GntR"/>
</dbReference>
<dbReference type="Gene3D" id="1.10.10.10">
    <property type="entry name" value="Winged helix-like DNA-binding domain superfamily/Winged helix DNA-binding domain"/>
    <property type="match status" value="1"/>
</dbReference>
<feature type="domain" description="HTH gntR-type" evidence="4">
    <location>
        <begin position="19"/>
        <end position="87"/>
    </location>
</feature>
<keyword evidence="1" id="KW-0805">Transcription regulation</keyword>
<dbReference type="SUPFAM" id="SSF46785">
    <property type="entry name" value="Winged helix' DNA-binding domain"/>
    <property type="match status" value="1"/>
</dbReference>
<evidence type="ECO:0000259" key="4">
    <source>
        <dbReference type="PROSITE" id="PS50949"/>
    </source>
</evidence>
<dbReference type="CDD" id="cd07377">
    <property type="entry name" value="WHTH_GntR"/>
    <property type="match status" value="1"/>
</dbReference>
<dbReference type="SMART" id="SM00895">
    <property type="entry name" value="FCD"/>
    <property type="match status" value="1"/>
</dbReference>
<dbReference type="PANTHER" id="PTHR43537">
    <property type="entry name" value="TRANSCRIPTIONAL REGULATOR, GNTR FAMILY"/>
    <property type="match status" value="1"/>
</dbReference>